<evidence type="ECO:0000256" key="4">
    <source>
        <dbReference type="ARBA" id="ARBA00022486"/>
    </source>
</evidence>
<dbReference type="Proteomes" id="UP000261520">
    <property type="component" value="Unplaced"/>
</dbReference>
<keyword evidence="10" id="KW-0732">Signal</keyword>
<evidence type="ECO:0000313" key="11">
    <source>
        <dbReference type="Ensembl" id="ENSPMGP00000029359.1"/>
    </source>
</evidence>
<dbReference type="GO" id="GO:0006953">
    <property type="term" value="P:acute-phase response"/>
    <property type="evidence" value="ECO:0007669"/>
    <property type="project" value="UniProtKB-KW"/>
</dbReference>
<evidence type="ECO:0000256" key="7">
    <source>
        <dbReference type="ARBA" id="ARBA00023030"/>
    </source>
</evidence>
<dbReference type="InterPro" id="IPR030473">
    <property type="entry name" value="IL6/GCSF/MGF_CS"/>
</dbReference>
<dbReference type="SMART" id="SM00126">
    <property type="entry name" value="IL6"/>
    <property type="match status" value="1"/>
</dbReference>
<keyword evidence="4" id="KW-0011">Acute phase</keyword>
<feature type="signal peptide" evidence="10">
    <location>
        <begin position="1"/>
        <end position="27"/>
    </location>
</feature>
<sequence>LETLSLTDAALLSVLLMVAALMDPVAVAPLDLPTEAPSGEGDTGATDLLSDSPMWRTLLDATHQHKQEFNREFTGSIEYLHLDNFNIVSFPEDCRNTSINMEGCLRRLVRGLLVYQVLLKHVEREYPNSQVLPNIKYFSSLLISATRQKMRKPDAVKALSRTQEDSLLKEVDHFDMFNRKMFAHNILRKLHEFLRDIQVSIKRIEKRDKSAGFVPPTSLQIGSLVAWL</sequence>
<dbReference type="Ensembl" id="ENSPMGT00000031247.1">
    <property type="protein sequence ID" value="ENSPMGP00000029359.1"/>
    <property type="gene ID" value="ENSPMGG00000023619.1"/>
</dbReference>
<accession>A0A3B4BID1</accession>
<evidence type="ECO:0000313" key="12">
    <source>
        <dbReference type="Proteomes" id="UP000261520"/>
    </source>
</evidence>
<keyword evidence="5" id="KW-0202">Cytokine</keyword>
<dbReference type="GO" id="GO:0005615">
    <property type="term" value="C:extracellular space"/>
    <property type="evidence" value="ECO:0007669"/>
    <property type="project" value="UniProtKB-KW"/>
</dbReference>
<evidence type="ECO:0000256" key="10">
    <source>
        <dbReference type="SAM" id="SignalP"/>
    </source>
</evidence>
<comment type="function">
    <text evidence="9">Cytokine with a wide variety of biological functions in immunity, tissue regeneration, and metabolism. Binds to IL6R, then the complex associates to the signaling subunit IL6ST/gp130 to trigger the intracellular IL6-signaling pathway. The interaction with the membrane-bound IL6R and IL6ST stimulates 'classic signaling', whereas the binding of IL6 and soluble IL6R to IL6ST stimulates 'trans-signaling'. Alternatively, 'cluster signaling' occurs when membrane-bound IL6:IL6R complexes on transmitter cells activate IL6ST receptors on neighboring receiver cells.</text>
</comment>
<evidence type="ECO:0000256" key="6">
    <source>
        <dbReference type="ARBA" id="ARBA00022525"/>
    </source>
</evidence>
<reference evidence="11" key="1">
    <citation type="submission" date="2025-08" db="UniProtKB">
        <authorList>
            <consortium name="Ensembl"/>
        </authorList>
    </citation>
    <scope>IDENTIFICATION</scope>
</reference>
<dbReference type="InterPro" id="IPR009079">
    <property type="entry name" value="4_helix_cytokine-like_core"/>
</dbReference>
<dbReference type="GO" id="GO:0006955">
    <property type="term" value="P:immune response"/>
    <property type="evidence" value="ECO:0007669"/>
    <property type="project" value="InterPro"/>
</dbReference>
<dbReference type="PANTHER" id="PTHR48494:SF1">
    <property type="entry name" value="INTERLEUKIN-6"/>
    <property type="match status" value="1"/>
</dbReference>
<feature type="chain" id="PRO_5017454238" description="Interleukin-6" evidence="10">
    <location>
        <begin position="28"/>
        <end position="228"/>
    </location>
</feature>
<dbReference type="SUPFAM" id="SSF47266">
    <property type="entry name" value="4-helical cytokines"/>
    <property type="match status" value="1"/>
</dbReference>
<dbReference type="GO" id="GO:0008083">
    <property type="term" value="F:growth factor activity"/>
    <property type="evidence" value="ECO:0007669"/>
    <property type="project" value="UniProtKB-KW"/>
</dbReference>
<evidence type="ECO:0000256" key="1">
    <source>
        <dbReference type="ARBA" id="ARBA00004613"/>
    </source>
</evidence>
<protein>
    <recommendedName>
        <fullName evidence="3">Interleukin-6</fullName>
    </recommendedName>
</protein>
<reference evidence="11" key="2">
    <citation type="submission" date="2025-09" db="UniProtKB">
        <authorList>
            <consortium name="Ensembl"/>
        </authorList>
    </citation>
    <scope>IDENTIFICATION</scope>
</reference>
<comment type="subcellular location">
    <subcellularLocation>
        <location evidence="1">Secreted</location>
    </subcellularLocation>
</comment>
<proteinExistence type="inferred from homology"/>
<dbReference type="InterPro" id="IPR030474">
    <property type="entry name" value="IL-6/GCSF/MGF"/>
</dbReference>
<name>A0A3B4BID1_9GOBI</name>
<keyword evidence="6" id="KW-0964">Secreted</keyword>
<dbReference type="PRINTS" id="PR00433">
    <property type="entry name" value="IL6GCSFMGF"/>
</dbReference>
<keyword evidence="7" id="KW-0339">Growth factor</keyword>
<evidence type="ECO:0000256" key="8">
    <source>
        <dbReference type="ARBA" id="ARBA00023157"/>
    </source>
</evidence>
<evidence type="ECO:0000256" key="9">
    <source>
        <dbReference type="ARBA" id="ARBA00023441"/>
    </source>
</evidence>
<evidence type="ECO:0000256" key="5">
    <source>
        <dbReference type="ARBA" id="ARBA00022514"/>
    </source>
</evidence>
<evidence type="ECO:0000256" key="2">
    <source>
        <dbReference type="ARBA" id="ARBA00007432"/>
    </source>
</evidence>
<dbReference type="Pfam" id="PF00489">
    <property type="entry name" value="IL6"/>
    <property type="match status" value="1"/>
</dbReference>
<dbReference type="PROSITE" id="PS00254">
    <property type="entry name" value="INTERLEUKIN_6"/>
    <property type="match status" value="1"/>
</dbReference>
<evidence type="ECO:0000256" key="3">
    <source>
        <dbReference type="ARBA" id="ARBA00019464"/>
    </source>
</evidence>
<dbReference type="Gene3D" id="1.20.1250.10">
    <property type="match status" value="1"/>
</dbReference>
<dbReference type="GO" id="GO:0005138">
    <property type="term" value="F:interleukin-6 receptor binding"/>
    <property type="evidence" value="ECO:0007669"/>
    <property type="project" value="InterPro"/>
</dbReference>
<dbReference type="GO" id="GO:0005125">
    <property type="term" value="F:cytokine activity"/>
    <property type="evidence" value="ECO:0007669"/>
    <property type="project" value="UniProtKB-KW"/>
</dbReference>
<organism evidence="11 12">
    <name type="scientific">Periophthalmus magnuspinnatus</name>
    <dbReference type="NCBI Taxonomy" id="409849"/>
    <lineage>
        <taxon>Eukaryota</taxon>
        <taxon>Metazoa</taxon>
        <taxon>Chordata</taxon>
        <taxon>Craniata</taxon>
        <taxon>Vertebrata</taxon>
        <taxon>Euteleostomi</taxon>
        <taxon>Actinopterygii</taxon>
        <taxon>Neopterygii</taxon>
        <taxon>Teleostei</taxon>
        <taxon>Neoteleostei</taxon>
        <taxon>Acanthomorphata</taxon>
        <taxon>Gobiaria</taxon>
        <taxon>Gobiiformes</taxon>
        <taxon>Gobioidei</taxon>
        <taxon>Gobiidae</taxon>
        <taxon>Oxudercinae</taxon>
        <taxon>Periophthalmus</taxon>
    </lineage>
</organism>
<keyword evidence="8" id="KW-1015">Disulfide bond</keyword>
<dbReference type="InterPro" id="IPR003574">
    <property type="entry name" value="IL-6-like"/>
</dbReference>
<dbReference type="GO" id="GO:0030154">
    <property type="term" value="P:cell differentiation"/>
    <property type="evidence" value="ECO:0007669"/>
    <property type="project" value="InterPro"/>
</dbReference>
<dbReference type="PANTHER" id="PTHR48494">
    <property type="entry name" value="INTERLEUKIN-6"/>
    <property type="match status" value="1"/>
</dbReference>
<comment type="similarity">
    <text evidence="2">Belongs to the IL-6 superfamily.</text>
</comment>
<keyword evidence="12" id="KW-1185">Reference proteome</keyword>
<dbReference type="AlphaFoldDB" id="A0A3B4BID1"/>